<gene>
    <name evidence="1" type="ORF">RRG08_021607</name>
</gene>
<protein>
    <submittedName>
        <fullName evidence="1">Uncharacterized protein</fullName>
    </submittedName>
</protein>
<sequence>MPQATRATDLWVLHSPDHPLVSPYPSSRRTVSFDAAESGGAIVAVTARASSPDMNVRLYEDDGYTTTCSNLPQKKTK</sequence>
<keyword evidence="2" id="KW-1185">Reference proteome</keyword>
<accession>A0AAE0XDX2</accession>
<evidence type="ECO:0000313" key="2">
    <source>
        <dbReference type="Proteomes" id="UP001283361"/>
    </source>
</evidence>
<dbReference type="AlphaFoldDB" id="A0AAE0XDX2"/>
<dbReference type="EMBL" id="JAWDGP010008106">
    <property type="protein sequence ID" value="KAK3690909.1"/>
    <property type="molecule type" value="Genomic_DNA"/>
</dbReference>
<reference evidence="1" key="1">
    <citation type="journal article" date="2023" name="G3 (Bethesda)">
        <title>A reference genome for the long-term kleptoplast-retaining sea slug Elysia crispata morphotype clarki.</title>
        <authorList>
            <person name="Eastman K.E."/>
            <person name="Pendleton A.L."/>
            <person name="Shaikh M.A."/>
            <person name="Suttiyut T."/>
            <person name="Ogas R."/>
            <person name="Tomko P."/>
            <person name="Gavelis G."/>
            <person name="Widhalm J.R."/>
            <person name="Wisecaver J.H."/>
        </authorList>
    </citation>
    <scope>NUCLEOTIDE SEQUENCE</scope>
    <source>
        <strain evidence="1">ECLA1</strain>
    </source>
</reference>
<name>A0AAE0XDX2_9GAST</name>
<organism evidence="1 2">
    <name type="scientific">Elysia crispata</name>
    <name type="common">lettuce slug</name>
    <dbReference type="NCBI Taxonomy" id="231223"/>
    <lineage>
        <taxon>Eukaryota</taxon>
        <taxon>Metazoa</taxon>
        <taxon>Spiralia</taxon>
        <taxon>Lophotrochozoa</taxon>
        <taxon>Mollusca</taxon>
        <taxon>Gastropoda</taxon>
        <taxon>Heterobranchia</taxon>
        <taxon>Euthyneura</taxon>
        <taxon>Panpulmonata</taxon>
        <taxon>Sacoglossa</taxon>
        <taxon>Placobranchoidea</taxon>
        <taxon>Plakobranchidae</taxon>
        <taxon>Elysia</taxon>
    </lineage>
</organism>
<evidence type="ECO:0000313" key="1">
    <source>
        <dbReference type="EMBL" id="KAK3690909.1"/>
    </source>
</evidence>
<comment type="caution">
    <text evidence="1">The sequence shown here is derived from an EMBL/GenBank/DDBJ whole genome shotgun (WGS) entry which is preliminary data.</text>
</comment>
<dbReference type="Proteomes" id="UP001283361">
    <property type="component" value="Unassembled WGS sequence"/>
</dbReference>
<proteinExistence type="predicted"/>